<accession>A0ACC2MTB0</accession>
<gene>
    <name evidence="1" type="ORF">MRB53_001652</name>
</gene>
<comment type="caution">
    <text evidence="1">The sequence shown here is derived from an EMBL/GenBank/DDBJ whole genome shotgun (WGS) entry which is preliminary data.</text>
</comment>
<protein>
    <submittedName>
        <fullName evidence="1">Uncharacterized protein</fullName>
    </submittedName>
</protein>
<reference evidence="1 2" key="1">
    <citation type="journal article" date="2022" name="Hortic Res">
        <title>A haplotype resolved chromosomal level avocado genome allows analysis of novel avocado genes.</title>
        <authorList>
            <person name="Nath O."/>
            <person name="Fletcher S.J."/>
            <person name="Hayward A."/>
            <person name="Shaw L.M."/>
            <person name="Masouleh A.K."/>
            <person name="Furtado A."/>
            <person name="Henry R.J."/>
            <person name="Mitter N."/>
        </authorList>
    </citation>
    <scope>NUCLEOTIDE SEQUENCE [LARGE SCALE GENOMIC DNA]</scope>
    <source>
        <strain evidence="2">cv. Hass</strain>
    </source>
</reference>
<name>A0ACC2MTB0_PERAE</name>
<proteinExistence type="predicted"/>
<evidence type="ECO:0000313" key="1">
    <source>
        <dbReference type="EMBL" id="KAJ8648629.1"/>
    </source>
</evidence>
<evidence type="ECO:0000313" key="2">
    <source>
        <dbReference type="Proteomes" id="UP001234297"/>
    </source>
</evidence>
<dbReference type="Proteomes" id="UP001234297">
    <property type="component" value="Chromosome 1"/>
</dbReference>
<sequence length="227" mass="25915">MEDIGREYLADLVSRIIERLPKSTTKLCNLQTLILVGCLKLVELPSYWSNLVNLRHLRLYVLNESSVSIPPRIGTLKGLQTLRYFNVGKEIGRGINELKDLIHLRGCLRISELENVVNVEEAKEAQLKNKQKIDELKLRWKCDDDMELRQEGIEEEVLNALQPHTNLKKLAIEGYRGVRFPTYPIGFDHVLGAVEQLLHLRGGQCKFILAHIPQVKMVDAMAVNEAI</sequence>
<dbReference type="EMBL" id="CM056809">
    <property type="protein sequence ID" value="KAJ8648629.1"/>
    <property type="molecule type" value="Genomic_DNA"/>
</dbReference>
<keyword evidence="2" id="KW-1185">Reference proteome</keyword>
<organism evidence="1 2">
    <name type="scientific">Persea americana</name>
    <name type="common">Avocado</name>
    <dbReference type="NCBI Taxonomy" id="3435"/>
    <lineage>
        <taxon>Eukaryota</taxon>
        <taxon>Viridiplantae</taxon>
        <taxon>Streptophyta</taxon>
        <taxon>Embryophyta</taxon>
        <taxon>Tracheophyta</taxon>
        <taxon>Spermatophyta</taxon>
        <taxon>Magnoliopsida</taxon>
        <taxon>Magnoliidae</taxon>
        <taxon>Laurales</taxon>
        <taxon>Lauraceae</taxon>
        <taxon>Persea</taxon>
    </lineage>
</organism>